<proteinExistence type="inferred from homology"/>
<dbReference type="Pfam" id="PF03281">
    <property type="entry name" value="Mab-21"/>
    <property type="match status" value="1"/>
</dbReference>
<accession>A0A8S2RNK8</accession>
<dbReference type="InterPro" id="IPR046903">
    <property type="entry name" value="Mab-21-like_nuc_Trfase"/>
</dbReference>
<evidence type="ECO:0000259" key="2">
    <source>
        <dbReference type="Pfam" id="PF03281"/>
    </source>
</evidence>
<protein>
    <recommendedName>
        <fullName evidence="2">Mab-21-like nucleotidyltransferase domain-containing protein</fullName>
    </recommendedName>
</protein>
<dbReference type="AlphaFoldDB" id="A0A8S2RNK8"/>
<feature type="non-terminal residue" evidence="4">
    <location>
        <position position="1"/>
    </location>
</feature>
<evidence type="ECO:0000313" key="5">
    <source>
        <dbReference type="Proteomes" id="UP000682733"/>
    </source>
</evidence>
<gene>
    <name evidence="3" type="ORF">OVA965_LOCUS31273</name>
    <name evidence="4" type="ORF">TMI583_LOCUS32100</name>
</gene>
<sequence>ICEFQQLEEDPAGFGRLLVTNDKAHKELEQYIEPITQCLSSEKIKKRFHQLLTSARSHVIRKESMNLFKNLKMQWTSGDKRCGTAIHAEWCGCQYAHLTIKIDVIPCITVPGWPSSANIPCPAGILNFHVIARSTKFNSTYLWRISTTTAEVNFFQNVSLKEKKIGYIVLKAIRNSISYPPVTVKGVTYGVEDLLTSYTLKMEYFYELNKHPNNRDWIGENFPHRIMSIFKRISKDINLVSTTKRLLRKL</sequence>
<reference evidence="4" key="1">
    <citation type="submission" date="2021-02" db="EMBL/GenBank/DDBJ databases">
        <authorList>
            <person name="Nowell W R."/>
        </authorList>
    </citation>
    <scope>NUCLEOTIDE SEQUENCE</scope>
</reference>
<dbReference type="Gene3D" id="1.10.1410.40">
    <property type="match status" value="1"/>
</dbReference>
<feature type="domain" description="Mab-21-like nucleotidyltransferase" evidence="2">
    <location>
        <begin position="12"/>
        <end position="156"/>
    </location>
</feature>
<comment type="caution">
    <text evidence="4">The sequence shown here is derived from an EMBL/GenBank/DDBJ whole genome shotgun (WGS) entry which is preliminary data.</text>
</comment>
<evidence type="ECO:0000313" key="4">
    <source>
        <dbReference type="EMBL" id="CAF4171725.1"/>
    </source>
</evidence>
<dbReference type="Gene3D" id="3.30.460.90">
    <property type="match status" value="1"/>
</dbReference>
<dbReference type="Proteomes" id="UP000682733">
    <property type="component" value="Unassembled WGS sequence"/>
</dbReference>
<organism evidence="4 5">
    <name type="scientific">Didymodactylos carnosus</name>
    <dbReference type="NCBI Taxonomy" id="1234261"/>
    <lineage>
        <taxon>Eukaryota</taxon>
        <taxon>Metazoa</taxon>
        <taxon>Spiralia</taxon>
        <taxon>Gnathifera</taxon>
        <taxon>Rotifera</taxon>
        <taxon>Eurotatoria</taxon>
        <taxon>Bdelloidea</taxon>
        <taxon>Philodinida</taxon>
        <taxon>Philodinidae</taxon>
        <taxon>Didymodactylos</taxon>
    </lineage>
</organism>
<comment type="similarity">
    <text evidence="1">Belongs to the mab-21 family.</text>
</comment>
<dbReference type="EMBL" id="CAJOBA010045032">
    <property type="protein sequence ID" value="CAF4171725.1"/>
    <property type="molecule type" value="Genomic_DNA"/>
</dbReference>
<evidence type="ECO:0000256" key="1">
    <source>
        <dbReference type="ARBA" id="ARBA00008307"/>
    </source>
</evidence>
<dbReference type="EMBL" id="CAJNOK010023377">
    <property type="protein sequence ID" value="CAF1361767.1"/>
    <property type="molecule type" value="Genomic_DNA"/>
</dbReference>
<dbReference type="PANTHER" id="PTHR10656:SF42">
    <property type="entry name" value="CYCLIC GMP-AMP SYNTHASE-LIKE PROTEIN-RELATED"/>
    <property type="match status" value="1"/>
</dbReference>
<name>A0A8S2RNK8_9BILA</name>
<dbReference type="Proteomes" id="UP000677228">
    <property type="component" value="Unassembled WGS sequence"/>
</dbReference>
<dbReference type="PANTHER" id="PTHR10656">
    <property type="entry name" value="CELL FATE DETERMINING PROTEIN MAB21-RELATED"/>
    <property type="match status" value="1"/>
</dbReference>
<evidence type="ECO:0000313" key="3">
    <source>
        <dbReference type="EMBL" id="CAF1361767.1"/>
    </source>
</evidence>